<keyword evidence="2" id="KW-1185">Reference proteome</keyword>
<reference evidence="1 2" key="1">
    <citation type="journal article" date="2024" name="Ann. Entomol. Soc. Am.">
        <title>Genomic analyses of the southern and eastern yellowjacket wasps (Hymenoptera: Vespidae) reveal evolutionary signatures of social life.</title>
        <authorList>
            <person name="Catto M.A."/>
            <person name="Caine P.B."/>
            <person name="Orr S.E."/>
            <person name="Hunt B.G."/>
            <person name="Goodisman M.A.D."/>
        </authorList>
    </citation>
    <scope>NUCLEOTIDE SEQUENCE [LARGE SCALE GENOMIC DNA]</scope>
    <source>
        <strain evidence="1">233</strain>
        <tissue evidence="1">Head and thorax</tissue>
    </source>
</reference>
<feature type="non-terminal residue" evidence="1">
    <location>
        <position position="214"/>
    </location>
</feature>
<name>A0ABD2ABY4_VESSQ</name>
<dbReference type="EMBL" id="JAUDFV010000152">
    <property type="protein sequence ID" value="KAL2718124.1"/>
    <property type="molecule type" value="Genomic_DNA"/>
</dbReference>
<dbReference type="Proteomes" id="UP001607302">
    <property type="component" value="Unassembled WGS sequence"/>
</dbReference>
<feature type="non-terminal residue" evidence="1">
    <location>
        <position position="1"/>
    </location>
</feature>
<accession>A0ABD2ABY4</accession>
<organism evidence="1 2">
    <name type="scientific">Vespula squamosa</name>
    <name type="common">Southern yellow jacket</name>
    <name type="synonym">Wasp</name>
    <dbReference type="NCBI Taxonomy" id="30214"/>
    <lineage>
        <taxon>Eukaryota</taxon>
        <taxon>Metazoa</taxon>
        <taxon>Ecdysozoa</taxon>
        <taxon>Arthropoda</taxon>
        <taxon>Hexapoda</taxon>
        <taxon>Insecta</taxon>
        <taxon>Pterygota</taxon>
        <taxon>Neoptera</taxon>
        <taxon>Endopterygota</taxon>
        <taxon>Hymenoptera</taxon>
        <taxon>Apocrita</taxon>
        <taxon>Aculeata</taxon>
        <taxon>Vespoidea</taxon>
        <taxon>Vespidae</taxon>
        <taxon>Vespinae</taxon>
        <taxon>Vespula</taxon>
    </lineage>
</organism>
<dbReference type="AlphaFoldDB" id="A0ABD2ABY4"/>
<evidence type="ECO:0000313" key="2">
    <source>
        <dbReference type="Proteomes" id="UP001607302"/>
    </source>
</evidence>
<comment type="caution">
    <text evidence="1">The sequence shown here is derived from an EMBL/GenBank/DDBJ whole genome shotgun (WGS) entry which is preliminary data.</text>
</comment>
<evidence type="ECO:0000313" key="1">
    <source>
        <dbReference type="EMBL" id="KAL2718124.1"/>
    </source>
</evidence>
<sequence length="214" mass="25102">YSIYIRTYIGKSEITRTNERKSEWYIRYARSNLPVRNYGLSVAQTMLQLGPHNSEIRFRGEIKVMRGTYYSEFRKENKCVAQMRVEYRKVYVYGHVGSPRDHQEGFTVFYDAPLKILQRGIILETSQRCARQHVLVECQNVLSRIAHNKNLGNREIYRGRECSLQGLTNIAKTFPRRVEENQSTYVDVRNRDSITAGEAFSQGFRASLYEPLRL</sequence>
<proteinExistence type="predicted"/>
<gene>
    <name evidence="1" type="ORF">V1478_012000</name>
</gene>
<protein>
    <submittedName>
        <fullName evidence="1">Uncharacterized protein</fullName>
    </submittedName>
</protein>